<dbReference type="Proteomes" id="UP000595636">
    <property type="component" value="Chromosome"/>
</dbReference>
<reference evidence="1 2" key="1">
    <citation type="submission" date="2020-12" db="EMBL/GenBank/DDBJ databases">
        <title>A novel species.</title>
        <authorList>
            <person name="Li K."/>
        </authorList>
    </citation>
    <scope>NUCLEOTIDE SEQUENCE [LARGE SCALE GENOMIC DNA]</scope>
    <source>
        <strain evidence="1 2">ZYC-3</strain>
    </source>
</reference>
<gene>
    <name evidence="1" type="ORF">JEQ17_30830</name>
</gene>
<keyword evidence="2" id="KW-1185">Reference proteome</keyword>
<organism evidence="1 2">
    <name type="scientific">Streptomyces liliifuscus</name>
    <dbReference type="NCBI Taxonomy" id="2797636"/>
    <lineage>
        <taxon>Bacteria</taxon>
        <taxon>Bacillati</taxon>
        <taxon>Actinomycetota</taxon>
        <taxon>Actinomycetes</taxon>
        <taxon>Kitasatosporales</taxon>
        <taxon>Streptomycetaceae</taxon>
        <taxon>Streptomyces</taxon>
    </lineage>
</organism>
<proteinExistence type="predicted"/>
<dbReference type="AlphaFoldDB" id="A0A7T7KYY5"/>
<name>A0A7T7KYY5_9ACTN</name>
<accession>A0A7T7KYY5</accession>
<protein>
    <submittedName>
        <fullName evidence="1">Uncharacterized protein</fullName>
    </submittedName>
</protein>
<dbReference type="RefSeq" id="WP_200398190.1">
    <property type="nucleotide sequence ID" value="NZ_CP066831.1"/>
</dbReference>
<dbReference type="EMBL" id="CP066831">
    <property type="protein sequence ID" value="QQM43361.1"/>
    <property type="molecule type" value="Genomic_DNA"/>
</dbReference>
<sequence length="119" mass="12182">MVVVIVVVVVLVIVLAGSIENPGNPENPPSADVRVTSCAVDAATRLPSAGLEIHNHSSKTSTYGVTVEFRAPDGTRVSEGAALSLTVASGQKVTTTAAGKDQVTQKVTCKVTKVNRIAG</sequence>
<evidence type="ECO:0000313" key="1">
    <source>
        <dbReference type="EMBL" id="QQM43361.1"/>
    </source>
</evidence>
<dbReference type="KEGG" id="slf:JEQ17_30830"/>
<evidence type="ECO:0000313" key="2">
    <source>
        <dbReference type="Proteomes" id="UP000595636"/>
    </source>
</evidence>